<feature type="domain" description="Lysidine-tRNA(Ile) synthetase C-terminal" evidence="9">
    <location>
        <begin position="360"/>
        <end position="434"/>
    </location>
</feature>
<keyword evidence="11" id="KW-1185">Reference proteome</keyword>
<dbReference type="Gene3D" id="3.40.50.620">
    <property type="entry name" value="HUPs"/>
    <property type="match status" value="1"/>
</dbReference>
<comment type="function">
    <text evidence="8">Ligates lysine onto the cytidine present at position 34 of the AUA codon-specific tRNA(Ile) that contains the anticodon CAU, in an ATP-dependent manner. Cytidine is converted to lysidine, thus changing the amino acid specificity of the tRNA from methionine to isoleucine.</text>
</comment>
<evidence type="ECO:0000256" key="5">
    <source>
        <dbReference type="ARBA" id="ARBA00022741"/>
    </source>
</evidence>
<dbReference type="SUPFAM" id="SSF56037">
    <property type="entry name" value="PheT/TilS domain"/>
    <property type="match status" value="1"/>
</dbReference>
<dbReference type="PANTHER" id="PTHR43033">
    <property type="entry name" value="TRNA(ILE)-LYSIDINE SYNTHASE-RELATED"/>
    <property type="match status" value="1"/>
</dbReference>
<protein>
    <recommendedName>
        <fullName evidence="8">tRNA(Ile)-lysidine synthase</fullName>
        <ecNumber evidence="8">6.3.4.19</ecNumber>
    </recommendedName>
    <alternativeName>
        <fullName evidence="8">tRNA(Ile)-2-lysyl-cytidine synthase</fullName>
    </alternativeName>
    <alternativeName>
        <fullName evidence="8">tRNA(Ile)-lysidine synthetase</fullName>
    </alternativeName>
</protein>
<proteinExistence type="inferred from homology"/>
<keyword evidence="3 8" id="KW-0436">Ligase</keyword>
<evidence type="ECO:0000256" key="8">
    <source>
        <dbReference type="HAMAP-Rule" id="MF_01161"/>
    </source>
</evidence>
<comment type="catalytic activity">
    <reaction evidence="7 8">
        <text>cytidine(34) in tRNA(Ile2) + L-lysine + ATP = lysidine(34) in tRNA(Ile2) + AMP + diphosphate + H(+)</text>
        <dbReference type="Rhea" id="RHEA:43744"/>
        <dbReference type="Rhea" id="RHEA-COMP:10625"/>
        <dbReference type="Rhea" id="RHEA-COMP:10670"/>
        <dbReference type="ChEBI" id="CHEBI:15378"/>
        <dbReference type="ChEBI" id="CHEBI:30616"/>
        <dbReference type="ChEBI" id="CHEBI:32551"/>
        <dbReference type="ChEBI" id="CHEBI:33019"/>
        <dbReference type="ChEBI" id="CHEBI:82748"/>
        <dbReference type="ChEBI" id="CHEBI:83665"/>
        <dbReference type="ChEBI" id="CHEBI:456215"/>
        <dbReference type="EC" id="6.3.4.19"/>
    </reaction>
</comment>
<keyword evidence="5 8" id="KW-0547">Nucleotide-binding</keyword>
<keyword evidence="6 8" id="KW-0067">ATP-binding</keyword>
<dbReference type="InterPro" id="IPR012796">
    <property type="entry name" value="Lysidine-tRNA-synth_C"/>
</dbReference>
<dbReference type="Pfam" id="PF11734">
    <property type="entry name" value="TilS_C"/>
    <property type="match status" value="1"/>
</dbReference>
<evidence type="ECO:0000256" key="1">
    <source>
        <dbReference type="ARBA" id="ARBA00004496"/>
    </source>
</evidence>
<dbReference type="Proteomes" id="UP001168552">
    <property type="component" value="Unassembled WGS sequence"/>
</dbReference>
<comment type="similarity">
    <text evidence="8">Belongs to the tRNA(Ile)-lysidine synthase family.</text>
</comment>
<dbReference type="InterPro" id="IPR011063">
    <property type="entry name" value="TilS/TtcA_N"/>
</dbReference>
<evidence type="ECO:0000256" key="4">
    <source>
        <dbReference type="ARBA" id="ARBA00022694"/>
    </source>
</evidence>
<dbReference type="NCBIfam" id="TIGR02433">
    <property type="entry name" value="lysidine_TilS_C"/>
    <property type="match status" value="1"/>
</dbReference>
<dbReference type="SMART" id="SM00977">
    <property type="entry name" value="TilS_C"/>
    <property type="match status" value="1"/>
</dbReference>
<keyword evidence="2 8" id="KW-0963">Cytoplasm</keyword>
<comment type="caution">
    <text evidence="10">The sequence shown here is derived from an EMBL/GenBank/DDBJ whole genome shotgun (WGS) entry which is preliminary data.</text>
</comment>
<dbReference type="EC" id="6.3.4.19" evidence="8"/>
<dbReference type="InterPro" id="IPR014729">
    <property type="entry name" value="Rossmann-like_a/b/a_fold"/>
</dbReference>
<gene>
    <name evidence="8 10" type="primary">tilS</name>
    <name evidence="10" type="ORF">QWY31_13745</name>
</gene>
<feature type="binding site" evidence="8">
    <location>
        <begin position="27"/>
        <end position="32"/>
    </location>
    <ligand>
        <name>ATP</name>
        <dbReference type="ChEBI" id="CHEBI:30616"/>
    </ligand>
</feature>
<dbReference type="InterPro" id="IPR012094">
    <property type="entry name" value="tRNA_Ile_lys_synt"/>
</dbReference>
<comment type="domain">
    <text evidence="8">The N-terminal region contains the highly conserved SGGXDS motif, predicted to be a P-loop motif involved in ATP binding.</text>
</comment>
<name>A0ABT8F7W2_9BACT</name>
<sequence>MPMYQRMLQFFKENHWNPQQRLLVAVSGGIDSMVLLDLLGQLGAPLEVAHVNYGLRGEASEADEQLVRDYCAEKKLTLHLKKVQAADWKSESIQLEARTIRYQWFSELMGGKAGYICTAHHASDSLETILYNLSKGSGVRGLRGIPVENGSIIRPLLFATREEILAYAQERKLVWREDASNQKAIYSRNKIRLQVVPVLKEINPSVEQTVQAHSRFVRAAAHYWEQAVQAFVDQQVPVEGGGWKLSVQGIEQTPYAEELLGEMLAAYGFVFEQVQAAVEALKKGGTGKVFYSESHTLLVERECLWLFLKEDNPAFETLTIPALGQWGDFELKSVPASSIVSLVSPPHVAYFDAQQVQWPLKVRAWQTGDWFIPLGMKGKKKLSDFMIDAKIPLNLKASLPVLESAGAIMWLVGQRIDERFKVKPDSTELIRIEWIKQRTDD</sequence>
<dbReference type="SUPFAM" id="SSF52402">
    <property type="entry name" value="Adenine nucleotide alpha hydrolases-like"/>
    <property type="match status" value="1"/>
</dbReference>
<dbReference type="NCBIfam" id="TIGR02432">
    <property type="entry name" value="lysidine_TilS_N"/>
    <property type="match status" value="1"/>
</dbReference>
<dbReference type="HAMAP" id="MF_01161">
    <property type="entry name" value="tRNA_Ile_lys_synt"/>
    <property type="match status" value="1"/>
</dbReference>
<dbReference type="GO" id="GO:0032267">
    <property type="term" value="F:tRNA(Ile)-lysidine synthase activity"/>
    <property type="evidence" value="ECO:0007669"/>
    <property type="project" value="UniProtKB-EC"/>
</dbReference>
<dbReference type="CDD" id="cd01992">
    <property type="entry name" value="TilS_N"/>
    <property type="match status" value="1"/>
</dbReference>
<accession>A0ABT8F7W2</accession>
<keyword evidence="4 8" id="KW-0819">tRNA processing</keyword>
<evidence type="ECO:0000256" key="2">
    <source>
        <dbReference type="ARBA" id="ARBA00022490"/>
    </source>
</evidence>
<reference evidence="10" key="1">
    <citation type="submission" date="2023-06" db="EMBL/GenBank/DDBJ databases">
        <title>Cytophagales bacterium Strain LB-30, isolated from soil.</title>
        <authorList>
            <person name="Liu B."/>
        </authorList>
    </citation>
    <scope>NUCLEOTIDE SEQUENCE</scope>
    <source>
        <strain evidence="10">LB-30</strain>
    </source>
</reference>
<dbReference type="PANTHER" id="PTHR43033:SF1">
    <property type="entry name" value="TRNA(ILE)-LYSIDINE SYNTHASE-RELATED"/>
    <property type="match status" value="1"/>
</dbReference>
<evidence type="ECO:0000256" key="7">
    <source>
        <dbReference type="ARBA" id="ARBA00048539"/>
    </source>
</evidence>
<comment type="subcellular location">
    <subcellularLocation>
        <location evidence="1 8">Cytoplasm</location>
    </subcellularLocation>
</comment>
<dbReference type="InterPro" id="IPR012795">
    <property type="entry name" value="tRNA_Ile_lys_synt_N"/>
</dbReference>
<dbReference type="EMBL" id="JAUHJS010000007">
    <property type="protein sequence ID" value="MDN4166567.1"/>
    <property type="molecule type" value="Genomic_DNA"/>
</dbReference>
<evidence type="ECO:0000259" key="9">
    <source>
        <dbReference type="SMART" id="SM00977"/>
    </source>
</evidence>
<evidence type="ECO:0000313" key="11">
    <source>
        <dbReference type="Proteomes" id="UP001168552"/>
    </source>
</evidence>
<organism evidence="10 11">
    <name type="scientific">Shiella aurantiaca</name>
    <dbReference type="NCBI Taxonomy" id="3058365"/>
    <lineage>
        <taxon>Bacteria</taxon>
        <taxon>Pseudomonadati</taxon>
        <taxon>Bacteroidota</taxon>
        <taxon>Cytophagia</taxon>
        <taxon>Cytophagales</taxon>
        <taxon>Shiellaceae</taxon>
        <taxon>Shiella</taxon>
    </lineage>
</organism>
<evidence type="ECO:0000256" key="3">
    <source>
        <dbReference type="ARBA" id="ARBA00022598"/>
    </source>
</evidence>
<evidence type="ECO:0000313" key="10">
    <source>
        <dbReference type="EMBL" id="MDN4166567.1"/>
    </source>
</evidence>
<dbReference type="Pfam" id="PF01171">
    <property type="entry name" value="ATP_bind_3"/>
    <property type="match status" value="1"/>
</dbReference>
<evidence type="ECO:0000256" key="6">
    <source>
        <dbReference type="ARBA" id="ARBA00022840"/>
    </source>
</evidence>